<evidence type="ECO:0000256" key="7">
    <source>
        <dbReference type="ARBA" id="ARBA00023128"/>
    </source>
</evidence>
<evidence type="ECO:0000256" key="5">
    <source>
        <dbReference type="ARBA" id="ARBA00022946"/>
    </source>
</evidence>
<feature type="transmembrane region" description="Helical" evidence="11">
    <location>
        <begin position="292"/>
        <end position="316"/>
    </location>
</feature>
<dbReference type="NCBIfam" id="TIGR03592">
    <property type="entry name" value="yidC_oxa1_cterm"/>
    <property type="match status" value="1"/>
</dbReference>
<comment type="similarity">
    <text evidence="2 9">Belongs to the OXA1/ALB3/YidC family.</text>
</comment>
<feature type="transmembrane region" description="Helical" evidence="11">
    <location>
        <begin position="258"/>
        <end position="280"/>
    </location>
</feature>
<feature type="domain" description="Membrane insertase YidC/Oxa/ALB C-terminal" evidence="12">
    <location>
        <begin position="136"/>
        <end position="327"/>
    </location>
</feature>
<sequence>MFTRSHLRLKYMLEPAFKNFKNEQVAHIHVNYQNNLRSQICNKYIIQKKYAIGAVTILRSSSTDSPTLVSPQIQNSSSNVHTSDIIPEPPVLPTDAIAEGILSEPTFSSLGLGGWGPVGIIQNCMEFLHINCDLPWWVAIVIGTIVVRTLMFPIVIIAQRNSARLNNNLPQLQVLQLKMTEARQRDDKMEAAKYSQETMQFMKEKNVNPLKNMLVPLCQAPVFISFFMSLRGMASVPVDSMRTGGTLWFTDLTLPDQYYALPFITAVTLWITIEVGTDSAKLNSANLNLMKYVLRAMPIIIFPLTINFPGVILVYWTSSNFISLMQVGFLRIPAVRDFFKIEKLIEHDKQTLPVKEKGFVNSFKDSWSNMKISNELHDRQRSDHIKFMQAGRGAVKKTYKFDPTQSRPNSSVISARKKES</sequence>
<dbReference type="InterPro" id="IPR001708">
    <property type="entry name" value="YidC/ALB3/OXA1/COX18"/>
</dbReference>
<accession>A0A1B6E8W1</accession>
<evidence type="ECO:0000256" key="10">
    <source>
        <dbReference type="SAM" id="MobiDB-lite"/>
    </source>
</evidence>
<feature type="transmembrane region" description="Helical" evidence="11">
    <location>
        <begin position="213"/>
        <end position="238"/>
    </location>
</feature>
<dbReference type="GO" id="GO:0032979">
    <property type="term" value="P:protein insertion into mitochondrial inner membrane from matrix"/>
    <property type="evidence" value="ECO:0007669"/>
    <property type="project" value="TreeGrafter"/>
</dbReference>
<dbReference type="GO" id="GO:0005743">
    <property type="term" value="C:mitochondrial inner membrane"/>
    <property type="evidence" value="ECO:0007669"/>
    <property type="project" value="UniProtKB-SubCell"/>
</dbReference>
<keyword evidence="4" id="KW-0999">Mitochondrion inner membrane</keyword>
<keyword evidence="7" id="KW-0496">Mitochondrion</keyword>
<keyword evidence="5" id="KW-0809">Transit peptide</keyword>
<name>A0A1B6E8W1_9HEMI</name>
<reference evidence="13" key="1">
    <citation type="submission" date="2015-12" db="EMBL/GenBank/DDBJ databases">
        <title>De novo transcriptome assembly of four potential Pierce s Disease insect vectors from Arizona vineyards.</title>
        <authorList>
            <person name="Tassone E.E."/>
        </authorList>
    </citation>
    <scope>NUCLEOTIDE SEQUENCE</scope>
</reference>
<keyword evidence="8 11" id="KW-0472">Membrane</keyword>
<gene>
    <name evidence="13" type="ORF">g.13402</name>
</gene>
<evidence type="ECO:0000256" key="9">
    <source>
        <dbReference type="RuleBase" id="RU003945"/>
    </source>
</evidence>
<dbReference type="AlphaFoldDB" id="A0A1B6E8W1"/>
<feature type="transmembrane region" description="Helical" evidence="11">
    <location>
        <begin position="134"/>
        <end position="158"/>
    </location>
</feature>
<dbReference type="Pfam" id="PF02096">
    <property type="entry name" value="60KD_IMP"/>
    <property type="match status" value="1"/>
</dbReference>
<keyword evidence="3 9" id="KW-0812">Transmembrane</keyword>
<evidence type="ECO:0000256" key="1">
    <source>
        <dbReference type="ARBA" id="ARBA00004448"/>
    </source>
</evidence>
<evidence type="ECO:0000256" key="4">
    <source>
        <dbReference type="ARBA" id="ARBA00022792"/>
    </source>
</evidence>
<dbReference type="CDD" id="cd20069">
    <property type="entry name" value="5TM_Oxa1-like"/>
    <property type="match status" value="1"/>
</dbReference>
<proteinExistence type="inferred from homology"/>
<dbReference type="InterPro" id="IPR028055">
    <property type="entry name" value="YidC/Oxa/ALB_C"/>
</dbReference>
<evidence type="ECO:0000259" key="12">
    <source>
        <dbReference type="Pfam" id="PF02096"/>
    </source>
</evidence>
<evidence type="ECO:0000256" key="8">
    <source>
        <dbReference type="ARBA" id="ARBA00023136"/>
    </source>
</evidence>
<organism evidence="13">
    <name type="scientific">Clastoptera arizonana</name>
    <name type="common">Arizona spittle bug</name>
    <dbReference type="NCBI Taxonomy" id="38151"/>
    <lineage>
        <taxon>Eukaryota</taxon>
        <taxon>Metazoa</taxon>
        <taxon>Ecdysozoa</taxon>
        <taxon>Arthropoda</taxon>
        <taxon>Hexapoda</taxon>
        <taxon>Insecta</taxon>
        <taxon>Pterygota</taxon>
        <taxon>Neoptera</taxon>
        <taxon>Paraneoptera</taxon>
        <taxon>Hemiptera</taxon>
        <taxon>Auchenorrhyncha</taxon>
        <taxon>Cercopoidea</taxon>
        <taxon>Clastopteridae</taxon>
        <taxon>Clastoptera</taxon>
    </lineage>
</organism>
<comment type="subcellular location">
    <subcellularLocation>
        <location evidence="9">Membrane</location>
        <topology evidence="9">Multi-pass membrane protein</topology>
    </subcellularLocation>
    <subcellularLocation>
        <location evidence="1">Mitochondrion inner membrane</location>
        <topology evidence="1">Multi-pass membrane protein</topology>
    </subcellularLocation>
</comment>
<feature type="compositionally biased region" description="Polar residues" evidence="10">
    <location>
        <begin position="403"/>
        <end position="413"/>
    </location>
</feature>
<keyword evidence="6 11" id="KW-1133">Transmembrane helix</keyword>
<evidence type="ECO:0000256" key="6">
    <source>
        <dbReference type="ARBA" id="ARBA00022989"/>
    </source>
</evidence>
<dbReference type="EMBL" id="GEDC01002963">
    <property type="protein sequence ID" value="JAS34335.1"/>
    <property type="molecule type" value="Transcribed_RNA"/>
</dbReference>
<dbReference type="PANTHER" id="PTHR12428">
    <property type="entry name" value="OXA1"/>
    <property type="match status" value="1"/>
</dbReference>
<feature type="region of interest" description="Disordered" evidence="10">
    <location>
        <begin position="396"/>
        <end position="420"/>
    </location>
</feature>
<protein>
    <recommendedName>
        <fullName evidence="12">Membrane insertase YidC/Oxa/ALB C-terminal domain-containing protein</fullName>
    </recommendedName>
</protein>
<evidence type="ECO:0000313" key="13">
    <source>
        <dbReference type="EMBL" id="JAS34335.1"/>
    </source>
</evidence>
<dbReference type="GO" id="GO:0032977">
    <property type="term" value="F:membrane insertase activity"/>
    <property type="evidence" value="ECO:0007669"/>
    <property type="project" value="InterPro"/>
</dbReference>
<evidence type="ECO:0000256" key="11">
    <source>
        <dbReference type="SAM" id="Phobius"/>
    </source>
</evidence>
<evidence type="ECO:0000256" key="2">
    <source>
        <dbReference type="ARBA" id="ARBA00009877"/>
    </source>
</evidence>
<dbReference type="PANTHER" id="PTHR12428:SF66">
    <property type="entry name" value="MITOCHONDRIAL INNER MEMBRANE PROTEIN OXA1L"/>
    <property type="match status" value="1"/>
</dbReference>
<evidence type="ECO:0000256" key="3">
    <source>
        <dbReference type="ARBA" id="ARBA00022692"/>
    </source>
</evidence>